<dbReference type="EMBL" id="JAJGAK010000002">
    <property type="protein sequence ID" value="MCC8363449.1"/>
    <property type="molecule type" value="Genomic_DNA"/>
</dbReference>
<gene>
    <name evidence="2" type="ORF">LK996_10230</name>
</gene>
<protein>
    <submittedName>
        <fullName evidence="2">Zeta toxin family protein</fullName>
    </submittedName>
</protein>
<dbReference type="PANTHER" id="PTHR39206">
    <property type="entry name" value="SLL8004 PROTEIN"/>
    <property type="match status" value="1"/>
</dbReference>
<sequence>MPRPVLYVLAGVNGAGKSSIGGHLFKAQGMPWFNPDDFARELRDATGCPQQDANAQAWKEGMRRFDAAMRDGADFAFETTLGGVSVPKRIHAAAATHDVLVWFAGLDSPEKHIARVALRVGAGGHPIPEAKIRERYPAALANLVALMPAIAHLQVHDNSVDVARGKPVPDPLLVLEMIDGEVMYPARAVDLARTPEWAKPLVEAALELAESRATPAPAKQKPAKRATRKA</sequence>
<reference evidence="2" key="1">
    <citation type="submission" date="2021-10" db="EMBL/GenBank/DDBJ databases">
        <authorList>
            <person name="Lyu M."/>
            <person name="Wang X."/>
            <person name="Meng X."/>
            <person name="Xu K."/>
        </authorList>
    </citation>
    <scope>NUCLEOTIDE SEQUENCE</scope>
    <source>
        <strain evidence="2">A6</strain>
    </source>
</reference>
<comment type="caution">
    <text evidence="2">The sequence shown here is derived from an EMBL/GenBank/DDBJ whole genome shotgun (WGS) entry which is preliminary data.</text>
</comment>
<feature type="compositionally biased region" description="Basic residues" evidence="1">
    <location>
        <begin position="221"/>
        <end position="230"/>
    </location>
</feature>
<keyword evidence="3" id="KW-1185">Reference proteome</keyword>
<organism evidence="2 3">
    <name type="scientific">Noviluteimonas lactosilytica</name>
    <dbReference type="NCBI Taxonomy" id="2888523"/>
    <lineage>
        <taxon>Bacteria</taxon>
        <taxon>Pseudomonadati</taxon>
        <taxon>Pseudomonadota</taxon>
        <taxon>Gammaproteobacteria</taxon>
        <taxon>Lysobacterales</taxon>
        <taxon>Lysobacteraceae</taxon>
        <taxon>Noviluteimonas</taxon>
    </lineage>
</organism>
<dbReference type="Pfam" id="PF13671">
    <property type="entry name" value="AAA_33"/>
    <property type="match status" value="1"/>
</dbReference>
<evidence type="ECO:0000256" key="1">
    <source>
        <dbReference type="SAM" id="MobiDB-lite"/>
    </source>
</evidence>
<accession>A0ABS8JIL7</accession>
<proteinExistence type="predicted"/>
<dbReference type="PANTHER" id="PTHR39206:SF1">
    <property type="entry name" value="SLL8004 PROTEIN"/>
    <property type="match status" value="1"/>
</dbReference>
<name>A0ABS8JIL7_9GAMM</name>
<feature type="region of interest" description="Disordered" evidence="1">
    <location>
        <begin position="209"/>
        <end position="230"/>
    </location>
</feature>
<dbReference type="RefSeq" id="WP_230527072.1">
    <property type="nucleotide sequence ID" value="NZ_JAJGAK010000002.1"/>
</dbReference>
<dbReference type="SUPFAM" id="SSF52540">
    <property type="entry name" value="P-loop containing nucleoside triphosphate hydrolases"/>
    <property type="match status" value="1"/>
</dbReference>
<dbReference type="Gene3D" id="3.40.50.300">
    <property type="entry name" value="P-loop containing nucleotide triphosphate hydrolases"/>
    <property type="match status" value="1"/>
</dbReference>
<evidence type="ECO:0000313" key="2">
    <source>
        <dbReference type="EMBL" id="MCC8363449.1"/>
    </source>
</evidence>
<dbReference type="Proteomes" id="UP001165293">
    <property type="component" value="Unassembled WGS sequence"/>
</dbReference>
<dbReference type="InterPro" id="IPR027417">
    <property type="entry name" value="P-loop_NTPase"/>
</dbReference>
<evidence type="ECO:0000313" key="3">
    <source>
        <dbReference type="Proteomes" id="UP001165293"/>
    </source>
</evidence>